<keyword evidence="2 4" id="KW-0732">Signal</keyword>
<dbReference type="Gene3D" id="3.30.910.20">
    <property type="entry name" value="Skp domain"/>
    <property type="match status" value="1"/>
</dbReference>
<dbReference type="Proteomes" id="UP000184225">
    <property type="component" value="Unassembled WGS sequence"/>
</dbReference>
<dbReference type="GO" id="GO:0051082">
    <property type="term" value="F:unfolded protein binding"/>
    <property type="evidence" value="ECO:0007669"/>
    <property type="project" value="InterPro"/>
</dbReference>
<proteinExistence type="inferred from homology"/>
<comment type="similarity">
    <text evidence="1">Belongs to the Skp family.</text>
</comment>
<dbReference type="STRING" id="579105.SAMN04488096_105302"/>
<keyword evidence="6" id="KW-1185">Reference proteome</keyword>
<feature type="chain" id="PRO_5013291251" evidence="4">
    <location>
        <begin position="24"/>
        <end position="171"/>
    </location>
</feature>
<evidence type="ECO:0000256" key="4">
    <source>
        <dbReference type="SAM" id="SignalP"/>
    </source>
</evidence>
<dbReference type="PANTHER" id="PTHR35089:SF1">
    <property type="entry name" value="CHAPERONE PROTEIN SKP"/>
    <property type="match status" value="1"/>
</dbReference>
<feature type="compositionally biased region" description="Polar residues" evidence="3">
    <location>
        <begin position="72"/>
        <end position="82"/>
    </location>
</feature>
<dbReference type="Pfam" id="PF03938">
    <property type="entry name" value="OmpH"/>
    <property type="match status" value="1"/>
</dbReference>
<dbReference type="GO" id="GO:0005829">
    <property type="term" value="C:cytosol"/>
    <property type="evidence" value="ECO:0007669"/>
    <property type="project" value="TreeGrafter"/>
</dbReference>
<evidence type="ECO:0000313" key="6">
    <source>
        <dbReference type="Proteomes" id="UP000184225"/>
    </source>
</evidence>
<organism evidence="5 6">
    <name type="scientific">Mesonia phycicola</name>
    <dbReference type="NCBI Taxonomy" id="579105"/>
    <lineage>
        <taxon>Bacteria</taxon>
        <taxon>Pseudomonadati</taxon>
        <taxon>Bacteroidota</taxon>
        <taxon>Flavobacteriia</taxon>
        <taxon>Flavobacteriales</taxon>
        <taxon>Flavobacteriaceae</taxon>
        <taxon>Mesonia</taxon>
    </lineage>
</organism>
<evidence type="ECO:0000313" key="5">
    <source>
        <dbReference type="EMBL" id="SHI89869.1"/>
    </source>
</evidence>
<gene>
    <name evidence="5" type="ORF">SAMN04488096_105302</name>
</gene>
<feature type="region of interest" description="Disordered" evidence="3">
    <location>
        <begin position="72"/>
        <end position="94"/>
    </location>
</feature>
<reference evidence="5 6" key="1">
    <citation type="submission" date="2016-11" db="EMBL/GenBank/DDBJ databases">
        <authorList>
            <person name="Jaros S."/>
            <person name="Januszkiewicz K."/>
            <person name="Wedrychowicz H."/>
        </authorList>
    </citation>
    <scope>NUCLEOTIDE SEQUENCE [LARGE SCALE GENOMIC DNA]</scope>
    <source>
        <strain evidence="5 6">DSM 21425</strain>
    </source>
</reference>
<dbReference type="InterPro" id="IPR005632">
    <property type="entry name" value="Chaperone_Skp"/>
</dbReference>
<dbReference type="PANTHER" id="PTHR35089">
    <property type="entry name" value="CHAPERONE PROTEIN SKP"/>
    <property type="match status" value="1"/>
</dbReference>
<evidence type="ECO:0000256" key="1">
    <source>
        <dbReference type="ARBA" id="ARBA00009091"/>
    </source>
</evidence>
<name>A0A1M6EWV5_9FLAO</name>
<sequence>MKQFKTLLIALTFSLGAIAITNAQDSKVAHINTQELIETMPSYKSAMSQLDKLEKTYRADIDDLLKEAQSKNQRYQQEAVNQTEEENAKRAQELQQDQQKIVQFQQTAQQDLQKKESELLRPVYEKARLSIQKVARAKKFDYVLDSTTGAGGVILADGYDLMADVKKDLGI</sequence>
<dbReference type="InterPro" id="IPR024930">
    <property type="entry name" value="Skp_dom_sf"/>
</dbReference>
<dbReference type="OrthoDB" id="1524711at2"/>
<evidence type="ECO:0000256" key="3">
    <source>
        <dbReference type="SAM" id="MobiDB-lite"/>
    </source>
</evidence>
<dbReference type="SUPFAM" id="SSF111384">
    <property type="entry name" value="OmpH-like"/>
    <property type="match status" value="1"/>
</dbReference>
<dbReference type="RefSeq" id="WP_073150864.1">
    <property type="nucleotide sequence ID" value="NZ_FQYY01000005.1"/>
</dbReference>
<dbReference type="SMART" id="SM00935">
    <property type="entry name" value="OmpH"/>
    <property type="match status" value="1"/>
</dbReference>
<dbReference type="AlphaFoldDB" id="A0A1M6EWV5"/>
<dbReference type="EMBL" id="FQYY01000005">
    <property type="protein sequence ID" value="SHI89869.1"/>
    <property type="molecule type" value="Genomic_DNA"/>
</dbReference>
<feature type="signal peptide" evidence="4">
    <location>
        <begin position="1"/>
        <end position="23"/>
    </location>
</feature>
<accession>A0A1M6EWV5</accession>
<protein>
    <submittedName>
        <fullName evidence="5">Periplasmic chaperone for outer membrane proteins Skp</fullName>
    </submittedName>
</protein>
<dbReference type="GO" id="GO:0050821">
    <property type="term" value="P:protein stabilization"/>
    <property type="evidence" value="ECO:0007669"/>
    <property type="project" value="TreeGrafter"/>
</dbReference>
<evidence type="ECO:0000256" key="2">
    <source>
        <dbReference type="ARBA" id="ARBA00022729"/>
    </source>
</evidence>